<keyword evidence="2" id="KW-1185">Reference proteome</keyword>
<evidence type="ECO:0000313" key="2">
    <source>
        <dbReference type="Proteomes" id="UP000035268"/>
    </source>
</evidence>
<dbReference type="EMBL" id="CP010904">
    <property type="protein sequence ID" value="AKJ64412.1"/>
    <property type="molecule type" value="Genomic_DNA"/>
</dbReference>
<dbReference type="KEGG" id="vbl:L21SP4_01163"/>
<evidence type="ECO:0000313" key="1">
    <source>
        <dbReference type="EMBL" id="AKJ64412.1"/>
    </source>
</evidence>
<dbReference type="STRING" id="1307763.L21SP4_01163"/>
<accession>A0A0G3EG81</accession>
<evidence type="ECO:0008006" key="3">
    <source>
        <dbReference type="Google" id="ProtNLM"/>
    </source>
</evidence>
<dbReference type="Proteomes" id="UP000035268">
    <property type="component" value="Chromosome"/>
</dbReference>
<sequence length="221" mass="25623">MGFRTYKNFSIGRIEQSLRGVQKEFDSINRRLSLHREDLTDEIVDHILEAYRFLNGLMGKGVDLFSLAGLHSLLELNHIVLCGTDMRTRMEYHESVLMARRKYTARIGRIRDWVIRNRERGDPYRTASIFYASALSQPQLFVEGNHRTGNIVLNYLLVSRNEPPYVMEPETAVGYLEISGRIKFSDRTILPGKVALNSVHGRHFARFLRESADAKFMEEEE</sequence>
<reference evidence="1 2" key="2">
    <citation type="journal article" date="2016" name="ISME J.">
        <title>Characterization of the first cultured representative of Verrucomicrobia subdivision 5 indicates the proposal of a novel phylum.</title>
        <authorList>
            <person name="Spring S."/>
            <person name="Bunk B."/>
            <person name="Sproer C."/>
            <person name="Schumann P."/>
            <person name="Rohde M."/>
            <person name="Tindall B.J."/>
            <person name="Klenk H.P."/>
        </authorList>
    </citation>
    <scope>NUCLEOTIDE SEQUENCE [LARGE SCALE GENOMIC DNA]</scope>
    <source>
        <strain evidence="1 2">L21-Fru-AB</strain>
    </source>
</reference>
<organism evidence="1 2">
    <name type="scientific">Kiritimatiella glycovorans</name>
    <dbReference type="NCBI Taxonomy" id="1307763"/>
    <lineage>
        <taxon>Bacteria</taxon>
        <taxon>Pseudomonadati</taxon>
        <taxon>Kiritimatiellota</taxon>
        <taxon>Kiritimatiellia</taxon>
        <taxon>Kiritimatiellales</taxon>
        <taxon>Kiritimatiellaceae</taxon>
        <taxon>Kiritimatiella</taxon>
    </lineage>
</organism>
<dbReference type="AlphaFoldDB" id="A0A0G3EG81"/>
<proteinExistence type="predicted"/>
<reference evidence="2" key="1">
    <citation type="submission" date="2015-02" db="EMBL/GenBank/DDBJ databases">
        <title>Description and complete genome sequence of the first cultured representative of the subdivision 5 of the Verrucomicrobia phylum.</title>
        <authorList>
            <person name="Spring S."/>
            <person name="Bunk B."/>
            <person name="Sproer C."/>
            <person name="Klenk H.-P."/>
        </authorList>
    </citation>
    <scope>NUCLEOTIDE SEQUENCE [LARGE SCALE GENOMIC DNA]</scope>
    <source>
        <strain evidence="2">L21-Fru-AB</strain>
    </source>
</reference>
<protein>
    <recommendedName>
        <fullName evidence="3">Fido domain-containing protein</fullName>
    </recommendedName>
</protein>
<gene>
    <name evidence="1" type="ORF">L21SP4_01163</name>
</gene>
<name>A0A0G3EG81_9BACT</name>
<dbReference type="PATRIC" id="fig|1609981.3.peg.1211"/>